<evidence type="ECO:0000256" key="7">
    <source>
        <dbReference type="ARBA" id="ARBA00023136"/>
    </source>
</evidence>
<evidence type="ECO:0000256" key="6">
    <source>
        <dbReference type="ARBA" id="ARBA00023004"/>
    </source>
</evidence>
<dbReference type="InterPro" id="IPR014314">
    <property type="entry name" value="Succ_DH_cytb556"/>
</dbReference>
<dbReference type="Proteomes" id="UP000325313">
    <property type="component" value="Unassembled WGS sequence"/>
</dbReference>
<dbReference type="InterPro" id="IPR034804">
    <property type="entry name" value="SQR/QFR_C/D"/>
</dbReference>
<dbReference type="InterPro" id="IPR018495">
    <property type="entry name" value="Succ_DH_cyt_bsu_CS"/>
</dbReference>
<comment type="subcellular location">
    <subcellularLocation>
        <location evidence="1">Membrane</location>
        <topology evidence="1">Multi-pass membrane protein</topology>
    </subcellularLocation>
</comment>
<dbReference type="SUPFAM" id="SSF81343">
    <property type="entry name" value="Fumarate reductase respiratory complex transmembrane subunits"/>
    <property type="match status" value="1"/>
</dbReference>
<dbReference type="PANTHER" id="PTHR10978:SF5">
    <property type="entry name" value="SUCCINATE DEHYDROGENASE CYTOCHROME B560 SUBUNIT, MITOCHONDRIAL"/>
    <property type="match status" value="1"/>
</dbReference>
<protein>
    <submittedName>
        <fullName evidence="8">Cytochrome b subunit of succinate dehydrogenase, Sdh3p</fullName>
    </submittedName>
</protein>
<keyword evidence="3" id="KW-0812">Transmembrane</keyword>
<dbReference type="GO" id="GO:0005739">
    <property type="term" value="C:mitochondrion"/>
    <property type="evidence" value="ECO:0007669"/>
    <property type="project" value="GOC"/>
</dbReference>
<dbReference type="Gene3D" id="1.20.1300.10">
    <property type="entry name" value="Fumarate reductase/succinate dehydrogenase, transmembrane subunit"/>
    <property type="match status" value="1"/>
</dbReference>
<dbReference type="AlphaFoldDB" id="A0A5B0RD06"/>
<dbReference type="InterPro" id="IPR000701">
    <property type="entry name" value="SuccDH_FuR_B_TM-su"/>
</dbReference>
<keyword evidence="6" id="KW-0408">Iron</keyword>
<evidence type="ECO:0000256" key="4">
    <source>
        <dbReference type="ARBA" id="ARBA00022723"/>
    </source>
</evidence>
<evidence type="ECO:0000256" key="2">
    <source>
        <dbReference type="ARBA" id="ARBA00022617"/>
    </source>
</evidence>
<keyword evidence="2" id="KW-0349">Heme</keyword>
<evidence type="ECO:0000256" key="5">
    <source>
        <dbReference type="ARBA" id="ARBA00022989"/>
    </source>
</evidence>
<proteinExistence type="predicted"/>
<sequence length="241" mass="26222">MQSPDSTPGLASPLLSPRSVVCGLGHDHPACHWSTADRLHSHQHRSQEKQNTMSSTILQQAFLRTSLKPVSRLGVQTSCFKSPVLGSLSSLHQQRFSSSKTLKCSEEDAIKLLNEQRKLRPSSPHFTIYQPQLTWYSSIANRVTGCALSAGFYAYALGYMALPGSIPLDSDTVVQVVASSPEWAKVAGKAIVALPFTYHTFNGVRHLAWDMGYLLDLKTSYTAGYTVLGLTAVSTVGLALI</sequence>
<name>A0A5B0RD06_PUCGR</name>
<comment type="caution">
    <text evidence="8">The sequence shown here is derived from an EMBL/GenBank/DDBJ whole genome shotgun (WGS) entry which is preliminary data.</text>
</comment>
<dbReference type="PROSITE" id="PS01001">
    <property type="entry name" value="SDH_CYT_2"/>
    <property type="match status" value="1"/>
</dbReference>
<dbReference type="CDD" id="cd03499">
    <property type="entry name" value="SQR_TypeC_SdhC"/>
    <property type="match status" value="1"/>
</dbReference>
<accession>A0A5B0RD06</accession>
<keyword evidence="5" id="KW-1133">Transmembrane helix</keyword>
<organism evidence="8 9">
    <name type="scientific">Puccinia graminis f. sp. tritici</name>
    <dbReference type="NCBI Taxonomy" id="56615"/>
    <lineage>
        <taxon>Eukaryota</taxon>
        <taxon>Fungi</taxon>
        <taxon>Dikarya</taxon>
        <taxon>Basidiomycota</taxon>
        <taxon>Pucciniomycotina</taxon>
        <taxon>Pucciniomycetes</taxon>
        <taxon>Pucciniales</taxon>
        <taxon>Pucciniaceae</taxon>
        <taxon>Puccinia</taxon>
    </lineage>
</organism>
<evidence type="ECO:0000313" key="9">
    <source>
        <dbReference type="Proteomes" id="UP000325313"/>
    </source>
</evidence>
<evidence type="ECO:0000256" key="1">
    <source>
        <dbReference type="ARBA" id="ARBA00004141"/>
    </source>
</evidence>
<dbReference type="EMBL" id="VDEP01000210">
    <property type="protein sequence ID" value="KAA1123259.1"/>
    <property type="molecule type" value="Genomic_DNA"/>
</dbReference>
<evidence type="ECO:0000256" key="3">
    <source>
        <dbReference type="ARBA" id="ARBA00022692"/>
    </source>
</evidence>
<dbReference type="GO" id="GO:0046872">
    <property type="term" value="F:metal ion binding"/>
    <property type="evidence" value="ECO:0007669"/>
    <property type="project" value="UniProtKB-KW"/>
</dbReference>
<reference evidence="8 9" key="1">
    <citation type="submission" date="2019-05" db="EMBL/GenBank/DDBJ databases">
        <title>Emergence of the Ug99 lineage of the wheat stem rust pathogen through somatic hybridization.</title>
        <authorList>
            <person name="Li F."/>
            <person name="Upadhyaya N.M."/>
            <person name="Sperschneider J."/>
            <person name="Matny O."/>
            <person name="Nguyen-Phuc H."/>
            <person name="Mago R."/>
            <person name="Raley C."/>
            <person name="Miller M.E."/>
            <person name="Silverstein K.A.T."/>
            <person name="Henningsen E."/>
            <person name="Hirsch C.D."/>
            <person name="Visser B."/>
            <person name="Pretorius Z.A."/>
            <person name="Steffenson B.J."/>
            <person name="Schwessinger B."/>
            <person name="Dodds P.N."/>
            <person name="Figueroa M."/>
        </authorList>
    </citation>
    <scope>NUCLEOTIDE SEQUENCE [LARGE SCALE GENOMIC DNA]</scope>
    <source>
        <strain evidence="8 9">Ug99</strain>
    </source>
</reference>
<evidence type="ECO:0000313" key="8">
    <source>
        <dbReference type="EMBL" id="KAA1123259.1"/>
    </source>
</evidence>
<dbReference type="NCBIfam" id="TIGR02970">
    <property type="entry name" value="succ_dehyd_cytB"/>
    <property type="match status" value="1"/>
</dbReference>
<keyword evidence="4" id="KW-0479">Metal-binding</keyword>
<dbReference type="SMR" id="A0A5B0RD06"/>
<dbReference type="Pfam" id="PF01127">
    <property type="entry name" value="Sdh_cyt"/>
    <property type="match status" value="1"/>
</dbReference>
<dbReference type="GO" id="GO:0009055">
    <property type="term" value="F:electron transfer activity"/>
    <property type="evidence" value="ECO:0007669"/>
    <property type="project" value="InterPro"/>
</dbReference>
<dbReference type="PANTHER" id="PTHR10978">
    <property type="entry name" value="SUCCINATE DEHYDROGENASE CYTOCHROME B560 SUBUNIT"/>
    <property type="match status" value="1"/>
</dbReference>
<keyword evidence="7" id="KW-0472">Membrane</keyword>
<dbReference type="FunFam" id="1.20.1300.10:FF:000011">
    <property type="entry name" value="Succinate dehydrogenase cytochrome b560 subunit"/>
    <property type="match status" value="1"/>
</dbReference>
<dbReference type="GO" id="GO:0016020">
    <property type="term" value="C:membrane"/>
    <property type="evidence" value="ECO:0007669"/>
    <property type="project" value="UniProtKB-SubCell"/>
</dbReference>
<dbReference type="GO" id="GO:0006121">
    <property type="term" value="P:mitochondrial electron transport, succinate to ubiquinone"/>
    <property type="evidence" value="ECO:0007669"/>
    <property type="project" value="TreeGrafter"/>
</dbReference>
<gene>
    <name evidence="8" type="primary">SDH3_3</name>
    <name evidence="8" type="ORF">PGTUg99_016787</name>
</gene>
<dbReference type="GO" id="GO:0006099">
    <property type="term" value="P:tricarboxylic acid cycle"/>
    <property type="evidence" value="ECO:0007669"/>
    <property type="project" value="InterPro"/>
</dbReference>